<keyword evidence="3" id="KW-0378">Hydrolase</keyword>
<dbReference type="RefSeq" id="XP_001841327.2">
    <property type="nucleotide sequence ID" value="XM_001841275.2"/>
</dbReference>
<dbReference type="GO" id="GO:0009166">
    <property type="term" value="P:nucleotide catabolic process"/>
    <property type="evidence" value="ECO:0007669"/>
    <property type="project" value="InterPro"/>
</dbReference>
<dbReference type="Pfam" id="PF00149">
    <property type="entry name" value="Metallophos"/>
    <property type="match status" value="1"/>
</dbReference>
<evidence type="ECO:0000313" key="7">
    <source>
        <dbReference type="Proteomes" id="UP000001861"/>
    </source>
</evidence>
<evidence type="ECO:0000313" key="6">
    <source>
        <dbReference type="EMBL" id="EAU80500.2"/>
    </source>
</evidence>
<dbReference type="Gene3D" id="3.60.21.10">
    <property type="match status" value="1"/>
</dbReference>
<dbReference type="InterPro" id="IPR029052">
    <property type="entry name" value="Metallo-depent_PP-like"/>
</dbReference>
<name>A8PH26_COPC7</name>
<dbReference type="GO" id="GO:0016787">
    <property type="term" value="F:hydrolase activity"/>
    <property type="evidence" value="ECO:0007669"/>
    <property type="project" value="UniProtKB-KW"/>
</dbReference>
<evidence type="ECO:0000256" key="3">
    <source>
        <dbReference type="RuleBase" id="RU362119"/>
    </source>
</evidence>
<feature type="domain" description="Calcineurin-like phosphoesterase" evidence="4">
    <location>
        <begin position="26"/>
        <end position="259"/>
    </location>
</feature>
<dbReference type="GeneID" id="6018006"/>
<evidence type="ECO:0008006" key="8">
    <source>
        <dbReference type="Google" id="ProtNLM"/>
    </source>
</evidence>
<dbReference type="SUPFAM" id="SSF56300">
    <property type="entry name" value="Metallo-dependent phosphatases"/>
    <property type="match status" value="1"/>
</dbReference>
<keyword evidence="3" id="KW-0547">Nucleotide-binding</keyword>
<dbReference type="PRINTS" id="PR01607">
    <property type="entry name" value="APYRASEFAMLY"/>
</dbReference>
<evidence type="ECO:0000256" key="2">
    <source>
        <dbReference type="ARBA" id="ARBA00022729"/>
    </source>
</evidence>
<proteinExistence type="inferred from homology"/>
<evidence type="ECO:0000259" key="5">
    <source>
        <dbReference type="Pfam" id="PF02872"/>
    </source>
</evidence>
<sequence length="672" mass="74190">MSTLKSTLSWLLPFGSSAGSTTTTLNIAHFNDVYQVSEHKVNGEAIDVTKFATLLEGITTKWKNREDGKKDGLIVFSGDLFSPSIESSITKGKHMLPIINAMNVDIAVVGNHEFDFGYPELTALLGTSAFPWLLSNIIDTNTGKVPEPLREFHVLERAGVRIGLIGLVEEDWIPTIVGWPENFEFKDMAEVARSLSVKLRDPAGEYKCDIIIALTHSRIANDITLAKEVFALSPTAQASKDISTEHGVDLLLGGHDHIYWISKGVTEWNGYDVNIPLEDAQEDLGDVLVVKSGTDFQDLTDIVLTLRDAPPESVRRKIIQEIRGKRYTTKGETPVHKAIKDIYDKEVKYIEDSLKEPICIIEEELDTRSSYIRTQEAITDCQLGLRLRSSQGYGKADGTLSNSGDIRGDRVYSPGRLSLGDLKTMFPYNDSVVVMEVDGKTLWEAMESGLSRWPSQEGRFPSIAGFRVEWDSRREPGQRVLGIWLLEESSQLTPNGTPILVDKEPVARSSDRKYLIVTGEYLANGGDGYTMLKDQKLVINAENGQPKNQLVKKFLGGLQLLNRDSREGTRTLDSLKAGQLAAAAFSAADHKRVGLLDPYERSRAQKHLSECTLVECAECALYGLSPPLEGAVGAGILDAKQDVLRAAGDEGERSLPVIRPFVDGRLRDVAKM</sequence>
<dbReference type="InParanoid" id="A8PH26"/>
<dbReference type="Proteomes" id="UP000001861">
    <property type="component" value="Unassembled WGS sequence"/>
</dbReference>
<dbReference type="AlphaFoldDB" id="A8PH26"/>
<dbReference type="HOGENOM" id="CLU_005854_1_0_1"/>
<keyword evidence="7" id="KW-1185">Reference proteome</keyword>
<gene>
    <name evidence="6" type="ORF">CC1G_11855</name>
</gene>
<comment type="similarity">
    <text evidence="1 3">Belongs to the 5'-nucleotidase family.</text>
</comment>
<protein>
    <recommendedName>
        <fullName evidence="8">Metallo-dependent phosphatase</fullName>
    </recommendedName>
</protein>
<feature type="domain" description="5'-Nucleotidase C-terminal" evidence="5">
    <location>
        <begin position="378"/>
        <end position="534"/>
    </location>
</feature>
<organism evidence="6 7">
    <name type="scientific">Coprinopsis cinerea (strain Okayama-7 / 130 / ATCC MYA-4618 / FGSC 9003)</name>
    <name type="common">Inky cap fungus</name>
    <name type="synonym">Hormographiella aspergillata</name>
    <dbReference type="NCBI Taxonomy" id="240176"/>
    <lineage>
        <taxon>Eukaryota</taxon>
        <taxon>Fungi</taxon>
        <taxon>Dikarya</taxon>
        <taxon>Basidiomycota</taxon>
        <taxon>Agaricomycotina</taxon>
        <taxon>Agaricomycetes</taxon>
        <taxon>Agaricomycetidae</taxon>
        <taxon>Agaricales</taxon>
        <taxon>Agaricineae</taxon>
        <taxon>Psathyrellaceae</taxon>
        <taxon>Coprinopsis</taxon>
    </lineage>
</organism>
<dbReference type="Gene3D" id="3.90.780.10">
    <property type="entry name" value="5'-Nucleotidase, C-terminal domain"/>
    <property type="match status" value="1"/>
</dbReference>
<dbReference type="InterPro" id="IPR036907">
    <property type="entry name" value="5'-Nucleotdase_C_sf"/>
</dbReference>
<dbReference type="EMBL" id="AACS02000006">
    <property type="protein sequence ID" value="EAU80500.2"/>
    <property type="molecule type" value="Genomic_DNA"/>
</dbReference>
<feature type="chain" id="PRO_5005121999" description="Metallo-dependent phosphatase" evidence="3">
    <location>
        <begin position="19"/>
        <end position="672"/>
    </location>
</feature>
<evidence type="ECO:0000259" key="4">
    <source>
        <dbReference type="Pfam" id="PF00149"/>
    </source>
</evidence>
<dbReference type="PANTHER" id="PTHR11575">
    <property type="entry name" value="5'-NUCLEOTIDASE-RELATED"/>
    <property type="match status" value="1"/>
</dbReference>
<dbReference type="eggNOG" id="KOG4419">
    <property type="taxonomic scope" value="Eukaryota"/>
</dbReference>
<dbReference type="InterPro" id="IPR004843">
    <property type="entry name" value="Calcineurin-like_PHP"/>
</dbReference>
<dbReference type="GO" id="GO:0000166">
    <property type="term" value="F:nucleotide binding"/>
    <property type="evidence" value="ECO:0007669"/>
    <property type="project" value="UniProtKB-KW"/>
</dbReference>
<dbReference type="OrthoDB" id="10252235at2759"/>
<dbReference type="Pfam" id="PF02872">
    <property type="entry name" value="5_nucleotid_C"/>
    <property type="match status" value="1"/>
</dbReference>
<dbReference type="STRING" id="240176.A8PH26"/>
<comment type="caution">
    <text evidence="6">The sequence shown here is derived from an EMBL/GenBank/DDBJ whole genome shotgun (WGS) entry which is preliminary data.</text>
</comment>
<dbReference type="SUPFAM" id="SSF55816">
    <property type="entry name" value="5'-nucleotidase (syn. UDP-sugar hydrolase), C-terminal domain"/>
    <property type="match status" value="1"/>
</dbReference>
<dbReference type="VEuPathDB" id="FungiDB:CC1G_11855"/>
<accession>A8PH26</accession>
<evidence type="ECO:0000256" key="1">
    <source>
        <dbReference type="ARBA" id="ARBA00006654"/>
    </source>
</evidence>
<dbReference type="KEGG" id="cci:CC1G_11855"/>
<dbReference type="InterPro" id="IPR006179">
    <property type="entry name" value="5_nucleotidase/apyrase"/>
</dbReference>
<reference evidence="6 7" key="1">
    <citation type="journal article" date="2010" name="Proc. Natl. Acad. Sci. U.S.A.">
        <title>Insights into evolution of multicellular fungi from the assembled chromosomes of the mushroom Coprinopsis cinerea (Coprinus cinereus).</title>
        <authorList>
            <person name="Stajich J.E."/>
            <person name="Wilke S.K."/>
            <person name="Ahren D."/>
            <person name="Au C.H."/>
            <person name="Birren B.W."/>
            <person name="Borodovsky M."/>
            <person name="Burns C."/>
            <person name="Canback B."/>
            <person name="Casselton L.A."/>
            <person name="Cheng C.K."/>
            <person name="Deng J."/>
            <person name="Dietrich F.S."/>
            <person name="Fargo D.C."/>
            <person name="Farman M.L."/>
            <person name="Gathman A.C."/>
            <person name="Goldberg J."/>
            <person name="Guigo R."/>
            <person name="Hoegger P.J."/>
            <person name="Hooker J.B."/>
            <person name="Huggins A."/>
            <person name="James T.Y."/>
            <person name="Kamada T."/>
            <person name="Kilaru S."/>
            <person name="Kodira C."/>
            <person name="Kues U."/>
            <person name="Kupfer D."/>
            <person name="Kwan H.S."/>
            <person name="Lomsadze A."/>
            <person name="Li W."/>
            <person name="Lilly W.W."/>
            <person name="Ma L.J."/>
            <person name="Mackey A.J."/>
            <person name="Manning G."/>
            <person name="Martin F."/>
            <person name="Muraguchi H."/>
            <person name="Natvig D.O."/>
            <person name="Palmerini H."/>
            <person name="Ramesh M.A."/>
            <person name="Rehmeyer C.J."/>
            <person name="Roe B.A."/>
            <person name="Shenoy N."/>
            <person name="Stanke M."/>
            <person name="Ter-Hovhannisyan V."/>
            <person name="Tunlid A."/>
            <person name="Velagapudi R."/>
            <person name="Vision T.J."/>
            <person name="Zeng Q."/>
            <person name="Zolan M.E."/>
            <person name="Pukkila P.J."/>
        </authorList>
    </citation>
    <scope>NUCLEOTIDE SEQUENCE [LARGE SCALE GENOMIC DNA]</scope>
    <source>
        <strain evidence="7">Okayama-7 / 130 / ATCC MYA-4618 / FGSC 9003</strain>
    </source>
</reference>
<dbReference type="OMA" id="ESEWIAT"/>
<dbReference type="InterPro" id="IPR008334">
    <property type="entry name" value="5'-Nucleotdase_C"/>
</dbReference>
<keyword evidence="2 3" id="KW-0732">Signal</keyword>
<feature type="signal peptide" evidence="3">
    <location>
        <begin position="1"/>
        <end position="18"/>
    </location>
</feature>
<dbReference type="PANTHER" id="PTHR11575:SF48">
    <property type="entry name" value="5'-NUCLEOTIDASE"/>
    <property type="match status" value="1"/>
</dbReference>